<keyword evidence="2 5" id="KW-0812">Transmembrane</keyword>
<feature type="domain" description="EamA" evidence="6">
    <location>
        <begin position="6"/>
        <end position="133"/>
    </location>
</feature>
<feature type="domain" description="EamA" evidence="6">
    <location>
        <begin position="143"/>
        <end position="270"/>
    </location>
</feature>
<evidence type="ECO:0000256" key="3">
    <source>
        <dbReference type="ARBA" id="ARBA00022989"/>
    </source>
</evidence>
<dbReference type="PANTHER" id="PTHR22911:SF6">
    <property type="entry name" value="SOLUTE CARRIER FAMILY 35 MEMBER G1"/>
    <property type="match status" value="1"/>
</dbReference>
<dbReference type="InterPro" id="IPR037185">
    <property type="entry name" value="EmrE-like"/>
</dbReference>
<dbReference type="OrthoDB" id="597549at2"/>
<dbReference type="AlphaFoldDB" id="A0A1M6NX89"/>
<dbReference type="SUPFAM" id="SSF103481">
    <property type="entry name" value="Multidrug resistance efflux transporter EmrE"/>
    <property type="match status" value="2"/>
</dbReference>
<keyword evidence="4 5" id="KW-0472">Membrane</keyword>
<keyword evidence="3 5" id="KW-1133">Transmembrane helix</keyword>
<feature type="transmembrane region" description="Helical" evidence="5">
    <location>
        <begin position="36"/>
        <end position="54"/>
    </location>
</feature>
<feature type="transmembrane region" description="Helical" evidence="5">
    <location>
        <begin position="66"/>
        <end position="87"/>
    </location>
</feature>
<protein>
    <submittedName>
        <fullName evidence="7">Uncharacterized membrane protein</fullName>
    </submittedName>
</protein>
<dbReference type="GO" id="GO:0016020">
    <property type="term" value="C:membrane"/>
    <property type="evidence" value="ECO:0007669"/>
    <property type="project" value="UniProtKB-SubCell"/>
</dbReference>
<accession>A0A1M6NX89</accession>
<evidence type="ECO:0000256" key="4">
    <source>
        <dbReference type="ARBA" id="ARBA00023136"/>
    </source>
</evidence>
<feature type="transmembrane region" description="Helical" evidence="5">
    <location>
        <begin position="174"/>
        <end position="194"/>
    </location>
</feature>
<feature type="transmembrane region" description="Helical" evidence="5">
    <location>
        <begin position="200"/>
        <end position="218"/>
    </location>
</feature>
<evidence type="ECO:0000313" key="8">
    <source>
        <dbReference type="Proteomes" id="UP000184543"/>
    </source>
</evidence>
<dbReference type="Pfam" id="PF00892">
    <property type="entry name" value="EamA"/>
    <property type="match status" value="2"/>
</dbReference>
<feature type="transmembrane region" description="Helical" evidence="5">
    <location>
        <begin position="142"/>
        <end position="162"/>
    </location>
</feature>
<comment type="subcellular location">
    <subcellularLocation>
        <location evidence="1">Membrane</location>
        <topology evidence="1">Multi-pass membrane protein</topology>
    </subcellularLocation>
</comment>
<evidence type="ECO:0000259" key="6">
    <source>
        <dbReference type="Pfam" id="PF00892"/>
    </source>
</evidence>
<sequence>MILRKVLIYMSLGALAFTIMNTMVKHLAEFNVYEIVFFRGLGSLLITMALIYRLKLPVFGNQKKLLVIRAITGTSSMTLFFASMKYLSAATAVSLRYLAPIFSAIFAIYFLRERIKLPQWLFFIISFTGVLILKGFDANVSNIGLGLIMAAAVLSGLVYISISKIGQRDHPLVIINYFMFTATAFGGIMAIPYWQSPQGLDWAFLATLGIFGFVGQFFMTKAFQIAANNLVAPLKYLEVLFTGIIGFLWLGETYTVWSLLGIVLIVTGLVSNVVYKSRRNS</sequence>
<dbReference type="STRING" id="192903.SAMN04488513_11611"/>
<dbReference type="PANTHER" id="PTHR22911">
    <property type="entry name" value="ACYL-MALONYL CONDENSING ENZYME-RELATED"/>
    <property type="match status" value="1"/>
</dbReference>
<proteinExistence type="predicted"/>
<reference evidence="8" key="1">
    <citation type="submission" date="2016-11" db="EMBL/GenBank/DDBJ databases">
        <authorList>
            <person name="Varghese N."/>
            <person name="Submissions S."/>
        </authorList>
    </citation>
    <scope>NUCLEOTIDE SEQUENCE [LARGE SCALE GENOMIC DNA]</scope>
    <source>
        <strain evidence="8">DSM 19858</strain>
    </source>
</reference>
<feature type="transmembrane region" description="Helical" evidence="5">
    <location>
        <begin position="93"/>
        <end position="111"/>
    </location>
</feature>
<evidence type="ECO:0000256" key="1">
    <source>
        <dbReference type="ARBA" id="ARBA00004141"/>
    </source>
</evidence>
<organism evidence="7 8">
    <name type="scientific">Pseudozobellia thermophila</name>
    <dbReference type="NCBI Taxonomy" id="192903"/>
    <lineage>
        <taxon>Bacteria</taxon>
        <taxon>Pseudomonadati</taxon>
        <taxon>Bacteroidota</taxon>
        <taxon>Flavobacteriia</taxon>
        <taxon>Flavobacteriales</taxon>
        <taxon>Flavobacteriaceae</taxon>
        <taxon>Pseudozobellia</taxon>
    </lineage>
</organism>
<dbReference type="Proteomes" id="UP000184543">
    <property type="component" value="Unassembled WGS sequence"/>
</dbReference>
<feature type="transmembrane region" description="Helical" evidence="5">
    <location>
        <begin position="256"/>
        <end position="275"/>
    </location>
</feature>
<feature type="transmembrane region" description="Helical" evidence="5">
    <location>
        <begin position="230"/>
        <end position="250"/>
    </location>
</feature>
<evidence type="ECO:0000256" key="2">
    <source>
        <dbReference type="ARBA" id="ARBA00022692"/>
    </source>
</evidence>
<evidence type="ECO:0000313" key="7">
    <source>
        <dbReference type="EMBL" id="SHK00251.1"/>
    </source>
</evidence>
<feature type="transmembrane region" description="Helical" evidence="5">
    <location>
        <begin position="7"/>
        <end position="24"/>
    </location>
</feature>
<dbReference type="InterPro" id="IPR000620">
    <property type="entry name" value="EamA_dom"/>
</dbReference>
<dbReference type="RefSeq" id="WP_072995736.1">
    <property type="nucleotide sequence ID" value="NZ_FQYU01000016.1"/>
</dbReference>
<name>A0A1M6NX89_9FLAO</name>
<gene>
    <name evidence="7" type="ORF">SAMN04488513_11611</name>
</gene>
<evidence type="ECO:0000256" key="5">
    <source>
        <dbReference type="SAM" id="Phobius"/>
    </source>
</evidence>
<dbReference type="EMBL" id="FQYU01000016">
    <property type="protein sequence ID" value="SHK00251.1"/>
    <property type="molecule type" value="Genomic_DNA"/>
</dbReference>
<feature type="transmembrane region" description="Helical" evidence="5">
    <location>
        <begin position="120"/>
        <end position="136"/>
    </location>
</feature>
<keyword evidence="8" id="KW-1185">Reference proteome</keyword>